<sequence>MPEEIKLLPAGKREAEKGRVPVGVIVGLGAAGATAIGLGLWLLTRRPKEPEPPEPGMANLYGTVINTQTKKGIPGAMVTLADATVYTDSSGAYIHEDLTPDNYTITIDAEGYESKHFSVYLAEGNNELDVELIPAGLEAEFHCGVWDSLTHEPVANALVRLDGPETREQRSNEWGDASFYDLPAGDYTVTISMADYQTLLEA</sequence>
<feature type="transmembrane region" description="Helical" evidence="1">
    <location>
        <begin position="20"/>
        <end position="43"/>
    </location>
</feature>
<dbReference type="Gene3D" id="2.60.40.1120">
    <property type="entry name" value="Carboxypeptidase-like, regulatory domain"/>
    <property type="match status" value="2"/>
</dbReference>
<evidence type="ECO:0008006" key="3">
    <source>
        <dbReference type="Google" id="ProtNLM"/>
    </source>
</evidence>
<dbReference type="EMBL" id="BARW01031615">
    <property type="protein sequence ID" value="GAJ04453.1"/>
    <property type="molecule type" value="Genomic_DNA"/>
</dbReference>
<keyword evidence="1" id="KW-0472">Membrane</keyword>
<proteinExistence type="predicted"/>
<comment type="caution">
    <text evidence="2">The sequence shown here is derived from an EMBL/GenBank/DDBJ whole genome shotgun (WGS) entry which is preliminary data.</text>
</comment>
<name>X1TGN8_9ZZZZ</name>
<dbReference type="AlphaFoldDB" id="X1TGN8"/>
<keyword evidence="1" id="KW-1133">Transmembrane helix</keyword>
<dbReference type="SUPFAM" id="SSF49464">
    <property type="entry name" value="Carboxypeptidase regulatory domain-like"/>
    <property type="match status" value="1"/>
</dbReference>
<dbReference type="Pfam" id="PF13620">
    <property type="entry name" value="CarboxypepD_reg"/>
    <property type="match status" value="1"/>
</dbReference>
<evidence type="ECO:0000313" key="2">
    <source>
        <dbReference type="EMBL" id="GAJ04453.1"/>
    </source>
</evidence>
<dbReference type="SUPFAM" id="SSF49478">
    <property type="entry name" value="Cna protein B-type domain"/>
    <property type="match status" value="1"/>
</dbReference>
<evidence type="ECO:0000256" key="1">
    <source>
        <dbReference type="SAM" id="Phobius"/>
    </source>
</evidence>
<accession>X1TGN8</accession>
<gene>
    <name evidence="2" type="ORF">S12H4_50244</name>
</gene>
<dbReference type="InterPro" id="IPR008969">
    <property type="entry name" value="CarboxyPept-like_regulatory"/>
</dbReference>
<reference evidence="2" key="1">
    <citation type="journal article" date="2014" name="Front. Microbiol.">
        <title>High frequency of phylogenetically diverse reductive dehalogenase-homologous genes in deep subseafloor sedimentary metagenomes.</title>
        <authorList>
            <person name="Kawai M."/>
            <person name="Futagami T."/>
            <person name="Toyoda A."/>
            <person name="Takaki Y."/>
            <person name="Nishi S."/>
            <person name="Hori S."/>
            <person name="Arai W."/>
            <person name="Tsubouchi T."/>
            <person name="Morono Y."/>
            <person name="Uchiyama I."/>
            <person name="Ito T."/>
            <person name="Fujiyama A."/>
            <person name="Inagaki F."/>
            <person name="Takami H."/>
        </authorList>
    </citation>
    <scope>NUCLEOTIDE SEQUENCE</scope>
    <source>
        <strain evidence="2">Expedition CK06-06</strain>
    </source>
</reference>
<protein>
    <recommendedName>
        <fullName evidence="3">PEGA domain-containing protein</fullName>
    </recommendedName>
</protein>
<keyword evidence="1" id="KW-0812">Transmembrane</keyword>
<organism evidence="2">
    <name type="scientific">marine sediment metagenome</name>
    <dbReference type="NCBI Taxonomy" id="412755"/>
    <lineage>
        <taxon>unclassified sequences</taxon>
        <taxon>metagenomes</taxon>
        <taxon>ecological metagenomes</taxon>
    </lineage>
</organism>
<feature type="non-terminal residue" evidence="2">
    <location>
        <position position="202"/>
    </location>
</feature>